<dbReference type="PROSITE" id="PS50240">
    <property type="entry name" value="TRYPSIN_DOM"/>
    <property type="match status" value="1"/>
</dbReference>
<gene>
    <name evidence="8" type="ORF">DBRI00130_LOCUS35245</name>
</gene>
<dbReference type="GO" id="GO:0004252">
    <property type="term" value="F:serine-type endopeptidase activity"/>
    <property type="evidence" value="ECO:0007669"/>
    <property type="project" value="InterPro"/>
</dbReference>
<name>A0A7S4SHM3_9STRA</name>
<dbReference type="CDD" id="cd00190">
    <property type="entry name" value="Tryp_SPc"/>
    <property type="match status" value="1"/>
</dbReference>
<feature type="domain" description="Peptidase S1" evidence="7">
    <location>
        <begin position="1"/>
        <end position="125"/>
    </location>
</feature>
<evidence type="ECO:0000256" key="4">
    <source>
        <dbReference type="ARBA" id="ARBA00023026"/>
    </source>
</evidence>
<comment type="subcellular location">
    <subcellularLocation>
        <location evidence="1">Secreted</location>
    </subcellularLocation>
</comment>
<protein>
    <recommendedName>
        <fullName evidence="7">Peptidase S1 domain-containing protein</fullName>
    </recommendedName>
</protein>
<dbReference type="InterPro" id="IPR001254">
    <property type="entry name" value="Trypsin_dom"/>
</dbReference>
<dbReference type="Gene3D" id="2.40.10.10">
    <property type="entry name" value="Trypsin-like serine proteases"/>
    <property type="match status" value="1"/>
</dbReference>
<dbReference type="GO" id="GO:0005576">
    <property type="term" value="C:extracellular region"/>
    <property type="evidence" value="ECO:0007669"/>
    <property type="project" value="UniProtKB-SubCell"/>
</dbReference>
<keyword evidence="3" id="KW-0732">Signal</keyword>
<accession>A0A7S4SHM3</accession>
<evidence type="ECO:0000313" key="8">
    <source>
        <dbReference type="EMBL" id="CAE4645691.1"/>
    </source>
</evidence>
<dbReference type="FunFam" id="2.40.10.10:FF:000054">
    <property type="entry name" value="Complement C1r subcomponent"/>
    <property type="match status" value="1"/>
</dbReference>
<dbReference type="SMART" id="SM00020">
    <property type="entry name" value="Tryp_SPc"/>
    <property type="match status" value="1"/>
</dbReference>
<keyword evidence="4" id="KW-0843">Virulence</keyword>
<dbReference type="PANTHER" id="PTHR24276">
    <property type="entry name" value="POLYSERASE-RELATED"/>
    <property type="match status" value="1"/>
</dbReference>
<dbReference type="AlphaFoldDB" id="A0A7S4SHM3"/>
<dbReference type="InterPro" id="IPR043504">
    <property type="entry name" value="Peptidase_S1_PA_chymotrypsin"/>
</dbReference>
<keyword evidence="5" id="KW-1015">Disulfide bond</keyword>
<evidence type="ECO:0000256" key="3">
    <source>
        <dbReference type="ARBA" id="ARBA00022729"/>
    </source>
</evidence>
<dbReference type="SUPFAM" id="SSF50494">
    <property type="entry name" value="Trypsin-like serine proteases"/>
    <property type="match status" value="1"/>
</dbReference>
<keyword evidence="6" id="KW-0325">Glycoprotein</keyword>
<evidence type="ECO:0000256" key="1">
    <source>
        <dbReference type="ARBA" id="ARBA00004613"/>
    </source>
</evidence>
<sequence>MPRVRIAEANYKPVKHQHLTVIGMGKTEEGAITSNLLKVEVPYQLKEDCSSKFGLGPFHADSMLCAGGGETDACKGDSGGPLLYDDKEEFVQIGVVSWGRGCGSGNPAVYADVTEERAWIEKIVCRNALNSVASICETTDPPTASPSMMPSNSPPGKVTVSTSASIDISWICTIFGC</sequence>
<evidence type="ECO:0000256" key="6">
    <source>
        <dbReference type="ARBA" id="ARBA00023180"/>
    </source>
</evidence>
<proteinExistence type="predicted"/>
<dbReference type="GO" id="GO:0006508">
    <property type="term" value="P:proteolysis"/>
    <property type="evidence" value="ECO:0007669"/>
    <property type="project" value="InterPro"/>
</dbReference>
<organism evidence="8">
    <name type="scientific">Ditylum brightwellii</name>
    <dbReference type="NCBI Taxonomy" id="49249"/>
    <lineage>
        <taxon>Eukaryota</taxon>
        <taxon>Sar</taxon>
        <taxon>Stramenopiles</taxon>
        <taxon>Ochrophyta</taxon>
        <taxon>Bacillariophyta</taxon>
        <taxon>Mediophyceae</taxon>
        <taxon>Lithodesmiophycidae</taxon>
        <taxon>Lithodesmiales</taxon>
        <taxon>Lithodesmiaceae</taxon>
        <taxon>Ditylum</taxon>
    </lineage>
</organism>
<dbReference type="PROSITE" id="PS00135">
    <property type="entry name" value="TRYPSIN_SER"/>
    <property type="match status" value="1"/>
</dbReference>
<dbReference type="InterPro" id="IPR009003">
    <property type="entry name" value="Peptidase_S1_PA"/>
</dbReference>
<keyword evidence="2" id="KW-0964">Secreted</keyword>
<dbReference type="EMBL" id="HBNS01045544">
    <property type="protein sequence ID" value="CAE4645691.1"/>
    <property type="molecule type" value="Transcribed_RNA"/>
</dbReference>
<evidence type="ECO:0000259" key="7">
    <source>
        <dbReference type="PROSITE" id="PS50240"/>
    </source>
</evidence>
<dbReference type="InterPro" id="IPR033116">
    <property type="entry name" value="TRYPSIN_SER"/>
</dbReference>
<evidence type="ECO:0000256" key="2">
    <source>
        <dbReference type="ARBA" id="ARBA00022525"/>
    </source>
</evidence>
<dbReference type="Pfam" id="PF00089">
    <property type="entry name" value="Trypsin"/>
    <property type="match status" value="1"/>
</dbReference>
<reference evidence="8" key="1">
    <citation type="submission" date="2021-01" db="EMBL/GenBank/DDBJ databases">
        <authorList>
            <person name="Corre E."/>
            <person name="Pelletier E."/>
            <person name="Niang G."/>
            <person name="Scheremetjew M."/>
            <person name="Finn R."/>
            <person name="Kale V."/>
            <person name="Holt S."/>
            <person name="Cochrane G."/>
            <person name="Meng A."/>
            <person name="Brown T."/>
            <person name="Cohen L."/>
        </authorList>
    </citation>
    <scope>NUCLEOTIDE SEQUENCE</scope>
    <source>
        <strain evidence="8">GSO104</strain>
    </source>
</reference>
<dbReference type="InterPro" id="IPR050430">
    <property type="entry name" value="Peptidase_S1"/>
</dbReference>
<evidence type="ECO:0000256" key="5">
    <source>
        <dbReference type="ARBA" id="ARBA00023157"/>
    </source>
</evidence>
<dbReference type="PANTHER" id="PTHR24276:SF98">
    <property type="entry name" value="FI18310P1-RELATED"/>
    <property type="match status" value="1"/>
</dbReference>